<dbReference type="GeneID" id="36590059"/>
<evidence type="ECO:0000313" key="2">
    <source>
        <dbReference type="Proteomes" id="UP000235371"/>
    </source>
</evidence>
<dbReference type="RefSeq" id="XP_024727344.1">
    <property type="nucleotide sequence ID" value="XM_024881982.1"/>
</dbReference>
<dbReference type="InParanoid" id="A0A2J6SI77"/>
<protein>
    <submittedName>
        <fullName evidence="1">Uncharacterized protein</fullName>
    </submittedName>
</protein>
<name>A0A2J6SI77_9HELO</name>
<evidence type="ECO:0000313" key="1">
    <source>
        <dbReference type="EMBL" id="PMD50440.1"/>
    </source>
</evidence>
<keyword evidence="2" id="KW-1185">Reference proteome</keyword>
<gene>
    <name evidence="1" type="ORF">K444DRAFT_621823</name>
</gene>
<sequence length="51" mass="5593">MSSTNPQKRLLDAPFEDFASSLLPLYSGPQVTIRIGSASHEYTLPKALLCK</sequence>
<dbReference type="Proteomes" id="UP000235371">
    <property type="component" value="Unassembled WGS sequence"/>
</dbReference>
<organism evidence="1 2">
    <name type="scientific">Hyaloscypha bicolor E</name>
    <dbReference type="NCBI Taxonomy" id="1095630"/>
    <lineage>
        <taxon>Eukaryota</taxon>
        <taxon>Fungi</taxon>
        <taxon>Dikarya</taxon>
        <taxon>Ascomycota</taxon>
        <taxon>Pezizomycotina</taxon>
        <taxon>Leotiomycetes</taxon>
        <taxon>Helotiales</taxon>
        <taxon>Hyaloscyphaceae</taxon>
        <taxon>Hyaloscypha</taxon>
        <taxon>Hyaloscypha bicolor</taxon>
    </lineage>
</organism>
<dbReference type="AlphaFoldDB" id="A0A2J6SI77"/>
<dbReference type="STRING" id="1095630.A0A2J6SI77"/>
<dbReference type="EMBL" id="KZ613913">
    <property type="protein sequence ID" value="PMD50440.1"/>
    <property type="molecule type" value="Genomic_DNA"/>
</dbReference>
<dbReference type="OrthoDB" id="194443at2759"/>
<reference evidence="1 2" key="1">
    <citation type="submission" date="2016-04" db="EMBL/GenBank/DDBJ databases">
        <title>A degradative enzymes factory behind the ericoid mycorrhizal symbiosis.</title>
        <authorList>
            <consortium name="DOE Joint Genome Institute"/>
            <person name="Martino E."/>
            <person name="Morin E."/>
            <person name="Grelet G."/>
            <person name="Kuo A."/>
            <person name="Kohler A."/>
            <person name="Daghino S."/>
            <person name="Barry K."/>
            <person name="Choi C."/>
            <person name="Cichocki N."/>
            <person name="Clum A."/>
            <person name="Copeland A."/>
            <person name="Hainaut M."/>
            <person name="Haridas S."/>
            <person name="Labutti K."/>
            <person name="Lindquist E."/>
            <person name="Lipzen A."/>
            <person name="Khouja H.-R."/>
            <person name="Murat C."/>
            <person name="Ohm R."/>
            <person name="Olson A."/>
            <person name="Spatafora J."/>
            <person name="Veneault-Fourrey C."/>
            <person name="Henrissat B."/>
            <person name="Grigoriev I."/>
            <person name="Martin F."/>
            <person name="Perotto S."/>
        </authorList>
    </citation>
    <scope>NUCLEOTIDE SEQUENCE [LARGE SCALE GENOMIC DNA]</scope>
    <source>
        <strain evidence="1 2">E</strain>
    </source>
</reference>
<proteinExistence type="predicted"/>
<accession>A0A2J6SI77</accession>